<dbReference type="RefSeq" id="WP_078694566.1">
    <property type="nucleotide sequence ID" value="NZ_FUWX01000017.1"/>
</dbReference>
<dbReference type="PANTHER" id="PTHR11933">
    <property type="entry name" value="TRNA 5-METHYLAMINOMETHYL-2-THIOURIDYLATE -METHYLTRANSFERASE"/>
    <property type="match status" value="1"/>
</dbReference>
<evidence type="ECO:0000256" key="4">
    <source>
        <dbReference type="ARBA" id="ARBA00022741"/>
    </source>
</evidence>
<keyword evidence="5 9" id="KW-0067">ATP-binding</keyword>
<evidence type="ECO:0000313" key="11">
    <source>
        <dbReference type="EMBL" id="SJZ97024.1"/>
    </source>
</evidence>
<evidence type="ECO:0000256" key="8">
    <source>
        <dbReference type="ARBA" id="ARBA00051542"/>
    </source>
</evidence>
<dbReference type="Proteomes" id="UP000191153">
    <property type="component" value="Unassembled WGS sequence"/>
</dbReference>
<feature type="binding site" evidence="9">
    <location>
        <position position="34"/>
    </location>
    <ligand>
        <name>ATP</name>
        <dbReference type="ChEBI" id="CHEBI:30616"/>
    </ligand>
</feature>
<feature type="binding site" evidence="9">
    <location>
        <begin position="8"/>
        <end position="15"/>
    </location>
    <ligand>
        <name>ATP</name>
        <dbReference type="ChEBI" id="CHEBI:30616"/>
    </ligand>
</feature>
<name>A0A1T4PZU2_9FUSO</name>
<dbReference type="HAMAP" id="MF_00144">
    <property type="entry name" value="tRNA_thiouridyl_MnmA"/>
    <property type="match status" value="1"/>
</dbReference>
<dbReference type="Gene3D" id="3.40.50.620">
    <property type="entry name" value="HUPs"/>
    <property type="match status" value="1"/>
</dbReference>
<dbReference type="STRING" id="180163.SAMN02745174_02118"/>
<feature type="domain" description="tRNA-specific 2-thiouridylase MnmA-like central" evidence="10">
    <location>
        <begin position="199"/>
        <end position="262"/>
    </location>
</feature>
<feature type="active site" description="Cysteine persulfide intermediate" evidence="9">
    <location>
        <position position="191"/>
    </location>
</feature>
<feature type="region of interest" description="Interaction with tRNA" evidence="9">
    <location>
        <begin position="141"/>
        <end position="143"/>
    </location>
</feature>
<keyword evidence="4 9" id="KW-0547">Nucleotide-binding</keyword>
<keyword evidence="12" id="KW-1185">Reference proteome</keyword>
<feature type="active site" description="Nucleophile" evidence="9">
    <location>
        <position position="93"/>
    </location>
</feature>
<keyword evidence="3 9" id="KW-0819">tRNA processing</keyword>
<evidence type="ECO:0000256" key="3">
    <source>
        <dbReference type="ARBA" id="ARBA00022694"/>
    </source>
</evidence>
<comment type="subcellular location">
    <subcellularLocation>
        <location evidence="9">Cytoplasm</location>
    </subcellularLocation>
</comment>
<dbReference type="GO" id="GO:0005737">
    <property type="term" value="C:cytoplasm"/>
    <property type="evidence" value="ECO:0007669"/>
    <property type="project" value="UniProtKB-SubCell"/>
</dbReference>
<dbReference type="InterPro" id="IPR004506">
    <property type="entry name" value="MnmA-like"/>
</dbReference>
<dbReference type="CDD" id="cd01998">
    <property type="entry name" value="MnmA_TRMU-like"/>
    <property type="match status" value="1"/>
</dbReference>
<dbReference type="NCBIfam" id="NF001138">
    <property type="entry name" value="PRK00143.1"/>
    <property type="match status" value="1"/>
</dbReference>
<evidence type="ECO:0000256" key="5">
    <source>
        <dbReference type="ARBA" id="ARBA00022840"/>
    </source>
</evidence>
<dbReference type="GO" id="GO:0000049">
    <property type="term" value="F:tRNA binding"/>
    <property type="evidence" value="ECO:0007669"/>
    <property type="project" value="UniProtKB-KW"/>
</dbReference>
<protein>
    <recommendedName>
        <fullName evidence="9">tRNA-specific 2-thiouridylase MnmA</fullName>
        <ecNumber evidence="9">2.8.1.13</ecNumber>
    </recommendedName>
</protein>
<evidence type="ECO:0000256" key="9">
    <source>
        <dbReference type="HAMAP-Rule" id="MF_00144"/>
    </source>
</evidence>
<keyword evidence="1 9" id="KW-0820">tRNA-binding</keyword>
<keyword evidence="7" id="KW-1015">Disulfide bond</keyword>
<comment type="function">
    <text evidence="9">Catalyzes the 2-thiolation of uridine at the wobble position (U34) of tRNA, leading to the formation of s(2)U34.</text>
</comment>
<feature type="site" description="Interaction with tRNA" evidence="9">
    <location>
        <position position="118"/>
    </location>
</feature>
<keyword evidence="6 9" id="KW-0694">RNA-binding</keyword>
<reference evidence="11 12" key="1">
    <citation type="submission" date="2017-02" db="EMBL/GenBank/DDBJ databases">
        <authorList>
            <person name="Peterson S.W."/>
        </authorList>
    </citation>
    <scope>NUCLEOTIDE SEQUENCE [LARGE SCALE GENOMIC DNA]</scope>
    <source>
        <strain evidence="11 12">ATCC 700028</strain>
    </source>
</reference>
<keyword evidence="2 9" id="KW-0808">Transferase</keyword>
<dbReference type="InterPro" id="IPR014729">
    <property type="entry name" value="Rossmann-like_a/b/a_fold"/>
</dbReference>
<evidence type="ECO:0000256" key="2">
    <source>
        <dbReference type="ARBA" id="ARBA00022679"/>
    </source>
</evidence>
<dbReference type="Gene3D" id="2.40.30.10">
    <property type="entry name" value="Translation factors"/>
    <property type="match status" value="1"/>
</dbReference>
<dbReference type="GO" id="GO:0005524">
    <property type="term" value="F:ATP binding"/>
    <property type="evidence" value="ECO:0007669"/>
    <property type="project" value="UniProtKB-KW"/>
</dbReference>
<keyword evidence="9" id="KW-0963">Cytoplasm</keyword>
<dbReference type="EMBL" id="FUWX01000017">
    <property type="protein sequence ID" value="SJZ97024.1"/>
    <property type="molecule type" value="Genomic_DNA"/>
</dbReference>
<dbReference type="OrthoDB" id="9800696at2"/>
<dbReference type="Pfam" id="PF20259">
    <property type="entry name" value="tRNA_Me_trans_M"/>
    <property type="match status" value="1"/>
</dbReference>
<evidence type="ECO:0000313" key="12">
    <source>
        <dbReference type="Proteomes" id="UP000191153"/>
    </source>
</evidence>
<feature type="binding site" evidence="9">
    <location>
        <position position="117"/>
    </location>
    <ligand>
        <name>ATP</name>
        <dbReference type="ChEBI" id="CHEBI:30616"/>
    </ligand>
</feature>
<dbReference type="InterPro" id="IPR023382">
    <property type="entry name" value="MnmA-like_central_sf"/>
</dbReference>
<comment type="catalytic activity">
    <reaction evidence="8 9">
        <text>S-sulfanyl-L-cysteinyl-[protein] + uridine(34) in tRNA + AH2 + ATP = 2-thiouridine(34) in tRNA + L-cysteinyl-[protein] + A + AMP + diphosphate + H(+)</text>
        <dbReference type="Rhea" id="RHEA:47032"/>
        <dbReference type="Rhea" id="RHEA-COMP:10131"/>
        <dbReference type="Rhea" id="RHEA-COMP:11726"/>
        <dbReference type="Rhea" id="RHEA-COMP:11727"/>
        <dbReference type="Rhea" id="RHEA-COMP:11728"/>
        <dbReference type="ChEBI" id="CHEBI:13193"/>
        <dbReference type="ChEBI" id="CHEBI:15378"/>
        <dbReference type="ChEBI" id="CHEBI:17499"/>
        <dbReference type="ChEBI" id="CHEBI:29950"/>
        <dbReference type="ChEBI" id="CHEBI:30616"/>
        <dbReference type="ChEBI" id="CHEBI:33019"/>
        <dbReference type="ChEBI" id="CHEBI:61963"/>
        <dbReference type="ChEBI" id="CHEBI:65315"/>
        <dbReference type="ChEBI" id="CHEBI:87170"/>
        <dbReference type="ChEBI" id="CHEBI:456215"/>
        <dbReference type="EC" id="2.8.1.13"/>
    </reaction>
</comment>
<accession>A0A1T4PZU2</accession>
<gene>
    <name evidence="9" type="primary">mnmA</name>
    <name evidence="11" type="ORF">SAMN02745174_02118</name>
</gene>
<proteinExistence type="inferred from homology"/>
<evidence type="ECO:0000256" key="6">
    <source>
        <dbReference type="ARBA" id="ARBA00022884"/>
    </source>
</evidence>
<dbReference type="PANTHER" id="PTHR11933:SF5">
    <property type="entry name" value="MITOCHONDRIAL TRNA-SPECIFIC 2-THIOURIDYLASE 1"/>
    <property type="match status" value="1"/>
</dbReference>
<comment type="caution">
    <text evidence="9">Lacks conserved residue(s) required for the propagation of feature annotation.</text>
</comment>
<sequence>MKKKVIIGISGGVDSSVSAYLLKEKGYEVIGVTLIQNKEQLYSQDLKDGKKVCEFLGIKHKVIDISEEFKKEVIDYFIREYSRGKTPSPCVVCDEKIKMKKLLEISEEENGDYIATGHYCHLNNTNEFGKTLLELCEDKRKDQSYMLYRVKPEVLEKIIFPLYGMKKEKVREIAEKIGLIVHDKKDSQGICFAKEGYIEFLKNNLGEKIKPGNYVDENRNILGTHMGYQLYTVGQRRGLGIKYPEPIFILEIIPEKNEIVLGKYEKLKRKEILLDEVSLNIDLDEIKKIDVIGRPRFSSNGFLGNIVEKDEKIYFVYKEENYQNSPGQHLVFYYKDLVLGGGRIV</sequence>
<dbReference type="NCBIfam" id="TIGR00420">
    <property type="entry name" value="trmU"/>
    <property type="match status" value="1"/>
</dbReference>
<feature type="site" description="Interaction with tRNA" evidence="9">
    <location>
        <position position="328"/>
    </location>
</feature>
<dbReference type="AlphaFoldDB" id="A0A1T4PZU2"/>
<evidence type="ECO:0000259" key="10">
    <source>
        <dbReference type="Pfam" id="PF20259"/>
    </source>
</evidence>
<dbReference type="EC" id="2.8.1.13" evidence="9"/>
<dbReference type="Pfam" id="PF03054">
    <property type="entry name" value="tRNA_Me_trans"/>
    <property type="match status" value="1"/>
</dbReference>
<organism evidence="11 12">
    <name type="scientific">Cetobacterium ceti</name>
    <dbReference type="NCBI Taxonomy" id="180163"/>
    <lineage>
        <taxon>Bacteria</taxon>
        <taxon>Fusobacteriati</taxon>
        <taxon>Fusobacteriota</taxon>
        <taxon>Fusobacteriia</taxon>
        <taxon>Fusobacteriales</taxon>
        <taxon>Fusobacteriaceae</taxon>
        <taxon>Cetobacterium</taxon>
    </lineage>
</organism>
<evidence type="ECO:0000256" key="1">
    <source>
        <dbReference type="ARBA" id="ARBA00022555"/>
    </source>
</evidence>
<dbReference type="SUPFAM" id="SSF52402">
    <property type="entry name" value="Adenine nucleotide alpha hydrolases-like"/>
    <property type="match status" value="1"/>
</dbReference>
<dbReference type="GO" id="GO:0103016">
    <property type="term" value="F:tRNA-uridine 2-sulfurtransferase activity"/>
    <property type="evidence" value="ECO:0007669"/>
    <property type="project" value="UniProtKB-EC"/>
</dbReference>
<comment type="similarity">
    <text evidence="9">Belongs to the MnmA/TRMU family.</text>
</comment>
<dbReference type="GO" id="GO:0002143">
    <property type="term" value="P:tRNA wobble position uridine thiolation"/>
    <property type="evidence" value="ECO:0007669"/>
    <property type="project" value="TreeGrafter"/>
</dbReference>
<dbReference type="InterPro" id="IPR046884">
    <property type="entry name" value="MnmA-like_central"/>
</dbReference>
<evidence type="ECO:0000256" key="7">
    <source>
        <dbReference type="ARBA" id="ARBA00023157"/>
    </source>
</evidence>
<dbReference type="Gene3D" id="2.30.30.280">
    <property type="entry name" value="Adenine nucleotide alpha hydrolases-like domains"/>
    <property type="match status" value="1"/>
</dbReference>